<accession>A0AA51X3H8</accession>
<dbReference type="AlphaFoldDB" id="A0AA51X3H8"/>
<dbReference type="InterPro" id="IPR011250">
    <property type="entry name" value="OMP/PagP_B-barrel"/>
</dbReference>
<organism evidence="1">
    <name type="scientific">Marivirga arenosa</name>
    <dbReference type="NCBI Taxonomy" id="3059076"/>
    <lineage>
        <taxon>Bacteria</taxon>
        <taxon>Pseudomonadati</taxon>
        <taxon>Bacteroidota</taxon>
        <taxon>Cytophagia</taxon>
        <taxon>Cytophagales</taxon>
        <taxon>Marivirgaceae</taxon>
        <taxon>Marivirga</taxon>
    </lineage>
</organism>
<dbReference type="EMBL" id="CP129968">
    <property type="protein sequence ID" value="WNB16779.1"/>
    <property type="molecule type" value="Genomic_DNA"/>
</dbReference>
<dbReference type="SUPFAM" id="SSF56925">
    <property type="entry name" value="OMPA-like"/>
    <property type="match status" value="1"/>
</dbReference>
<dbReference type="RefSeq" id="WP_322345617.1">
    <property type="nucleotide sequence ID" value="NZ_CP129968.2"/>
</dbReference>
<name>A0AA51X3H8_9BACT</name>
<protein>
    <submittedName>
        <fullName evidence="1">Uncharacterized protein</fullName>
    </submittedName>
</protein>
<sequence length="420" mass="48748">MKQGLLAFIILFNSELLHAQVYMEEKSKHRFAQTYVGFNTQIVPTQGQFVSGGLSSKFPTLISPRFNIGGLHFWGKWDFNVNLPLAHLGDKKVSEETEYLFLPGADLSARYYPWRMEFGKLRPYAGVSVNQMVFKLEHEELGSRDDLFFTASPLAGISYAYKGWQFNAELMWVPTNKKEFYTSRNQREIFHLPQNYFSVGIVKFFDTTLKEEKGYKNGSTKKKEDELRSKGKLNSFSIGVAPSGAYFLRAPQFSQGEQQSLPRHKGEFNWDFGLGYLFHDTGLHIGFSYRDYSSNSNSYGLEHVIRRKSVAFEAFKFFWDYNGFVPFIGPSISYERWGAAEFENDVMTNEVARTRMISPGIIFGWDIVPSPLETWVLRTNLRYYPLQKVKDPSRQLSRMDQFEFNIIQLVIYPNRIINLR</sequence>
<dbReference type="KEGG" id="marp:QYS47_31735"/>
<proteinExistence type="predicted"/>
<gene>
    <name evidence="1" type="ORF">QYS47_31735</name>
</gene>
<reference evidence="1" key="1">
    <citation type="submission" date="2023-08" db="EMBL/GenBank/DDBJ databases">
        <title>Comparative genomics and taxonomic characterization of three novel marine species of genus Marivirga.</title>
        <authorList>
            <person name="Muhammad N."/>
            <person name="Kim S.-G."/>
        </authorList>
    </citation>
    <scope>NUCLEOTIDE SEQUENCE</scope>
    <source>
        <strain evidence="1">BKB1-2</strain>
    </source>
</reference>
<dbReference type="Proteomes" id="UP001232019">
    <property type="component" value="Chromosome"/>
</dbReference>
<evidence type="ECO:0000313" key="1">
    <source>
        <dbReference type="EMBL" id="WNB16779.1"/>
    </source>
</evidence>